<evidence type="ECO:0000256" key="1">
    <source>
        <dbReference type="SAM" id="Coils"/>
    </source>
</evidence>
<name>A0ABR2GJ19_9EUKA</name>
<dbReference type="EMBL" id="JAPFFF010000004">
    <property type="protein sequence ID" value="KAK8892026.1"/>
    <property type="molecule type" value="Genomic_DNA"/>
</dbReference>
<evidence type="ECO:0000313" key="3">
    <source>
        <dbReference type="EMBL" id="KAK8833925.1"/>
    </source>
</evidence>
<proteinExistence type="predicted"/>
<reference evidence="3 6" key="1">
    <citation type="submission" date="2024-04" db="EMBL/GenBank/DDBJ databases">
        <title>Tritrichomonas musculus Genome.</title>
        <authorList>
            <person name="Alves-Ferreira E."/>
            <person name="Grigg M."/>
            <person name="Lorenzi H."/>
            <person name="Galac M."/>
        </authorList>
    </citation>
    <scope>NUCLEOTIDE SEQUENCE [LARGE SCALE GENOMIC DNA]</scope>
    <source>
        <strain evidence="3 6">EAF2021</strain>
    </source>
</reference>
<dbReference type="EMBL" id="JAPFFF010000285">
    <property type="protein sequence ID" value="KAK8834849.1"/>
    <property type="molecule type" value="Genomic_DNA"/>
</dbReference>
<organism evidence="3 6">
    <name type="scientific">Tritrichomonas musculus</name>
    <dbReference type="NCBI Taxonomy" id="1915356"/>
    <lineage>
        <taxon>Eukaryota</taxon>
        <taxon>Metamonada</taxon>
        <taxon>Parabasalia</taxon>
        <taxon>Tritrichomonadida</taxon>
        <taxon>Tritrichomonadidae</taxon>
        <taxon>Tritrichomonas</taxon>
    </lineage>
</organism>
<sequence length="549" mass="64549">MDKVIQTDEEKKGINFENLFNASSKWIVNFKKKHSFSRRKFHKKRRTKTKLSNIINFLRIVCKIFNNSPKNKILNVDETCWCFQESGEYTWAETGTENVSIYSNVDEKSNFTCIATINAEGKKFPLVLISKGATEVSERNWFGAGRNILNPQDAEVLIDPFLGEDKPFCPTSITGHSESRWTTQTTWMRYLHNLRFNWCPVEPNTDFYAPFNTIFLLCDSYNAHFSKEVINFSQILNIKLIKIPEGTIDIFQPLDCRVFGVLKNHARTYLNIKVVQKLLDIFDFEKAILTAPTQPYSPTSKAEAVVVLEKSWDSIDDALINDAWYQSILKYFQINGNQFKEDFNQLYSLNLFNRFIIDEISDDFNESIHYEHNKQIICNEENLMLLKEQSIKHILQFDQNYLSLKLKKKKQSFEKQMKSISKHIEKLGNQVQAQQNKRRKRLQNLPVRNQIPPQPVYSQFLQQQPQPVYNHNPPLLPVYNHNTPLLPVYNHNTPLLPVYNFNQRLLPVYNLNPQQQQQQQLVYNHNQQLLPVYNLNQQQQQQLVYNPKK</sequence>
<dbReference type="PANTHER" id="PTHR19303">
    <property type="entry name" value="TRANSPOSON"/>
    <property type="match status" value="1"/>
</dbReference>
<dbReference type="Pfam" id="PF03184">
    <property type="entry name" value="DDE_1"/>
    <property type="match status" value="1"/>
</dbReference>
<accession>A0ABR2GJ19</accession>
<feature type="domain" description="DDE-1" evidence="2">
    <location>
        <begin position="114"/>
        <end position="324"/>
    </location>
</feature>
<evidence type="ECO:0000313" key="4">
    <source>
        <dbReference type="EMBL" id="KAK8834849.1"/>
    </source>
</evidence>
<comment type="caution">
    <text evidence="3">The sequence shown here is derived from an EMBL/GenBank/DDBJ whole genome shotgun (WGS) entry which is preliminary data.</text>
</comment>
<dbReference type="InterPro" id="IPR004875">
    <property type="entry name" value="DDE_SF_endonuclease_dom"/>
</dbReference>
<evidence type="ECO:0000313" key="6">
    <source>
        <dbReference type="Proteomes" id="UP001470230"/>
    </source>
</evidence>
<feature type="coiled-coil region" evidence="1">
    <location>
        <begin position="410"/>
        <end position="437"/>
    </location>
</feature>
<dbReference type="InterPro" id="IPR050863">
    <property type="entry name" value="CenT-Element_Derived"/>
</dbReference>
<dbReference type="EMBL" id="JAPFFF010000590">
    <property type="protein sequence ID" value="KAK8833925.1"/>
    <property type="molecule type" value="Genomic_DNA"/>
</dbReference>
<gene>
    <name evidence="4" type="ORF">M9Y10_021487</name>
    <name evidence="5" type="ORF">M9Y10_029248</name>
    <name evidence="3" type="ORF">M9Y10_039782</name>
</gene>
<evidence type="ECO:0000259" key="2">
    <source>
        <dbReference type="Pfam" id="PF03184"/>
    </source>
</evidence>
<evidence type="ECO:0000313" key="5">
    <source>
        <dbReference type="EMBL" id="KAK8892026.1"/>
    </source>
</evidence>
<keyword evidence="6" id="KW-1185">Reference proteome</keyword>
<dbReference type="Proteomes" id="UP001470230">
    <property type="component" value="Unassembled WGS sequence"/>
</dbReference>
<keyword evidence="1" id="KW-0175">Coiled coil</keyword>
<protein>
    <recommendedName>
        <fullName evidence="2">DDE-1 domain-containing protein</fullName>
    </recommendedName>
</protein>